<evidence type="ECO:0000256" key="1">
    <source>
        <dbReference type="SAM" id="MobiDB-lite"/>
    </source>
</evidence>
<evidence type="ECO:0000313" key="2">
    <source>
        <dbReference type="EMBL" id="MBA0623915.1"/>
    </source>
</evidence>
<protein>
    <submittedName>
        <fullName evidence="2">Uncharacterized protein</fullName>
    </submittedName>
</protein>
<keyword evidence="3" id="KW-1185">Reference proteome</keyword>
<sequence>MGGNTWEGIMCRFLKGMKKAPSTLTAPLLIREINEIRKRGGDVDEEDRFTHTGAESQKNRRVEGRG</sequence>
<comment type="caution">
    <text evidence="2">The sequence shown here is derived from an EMBL/GenBank/DDBJ whole genome shotgun (WGS) entry which is preliminary data.</text>
</comment>
<accession>A0A7J8SDC8</accession>
<name>A0A7J8SDC8_GOSDV</name>
<feature type="compositionally biased region" description="Basic and acidic residues" evidence="1">
    <location>
        <begin position="57"/>
        <end position="66"/>
    </location>
</feature>
<organism evidence="2 3">
    <name type="scientific">Gossypium davidsonii</name>
    <name type="common">Davidson's cotton</name>
    <name type="synonym">Gossypium klotzschianum subsp. davidsonii</name>
    <dbReference type="NCBI Taxonomy" id="34287"/>
    <lineage>
        <taxon>Eukaryota</taxon>
        <taxon>Viridiplantae</taxon>
        <taxon>Streptophyta</taxon>
        <taxon>Embryophyta</taxon>
        <taxon>Tracheophyta</taxon>
        <taxon>Spermatophyta</taxon>
        <taxon>Magnoliopsida</taxon>
        <taxon>eudicotyledons</taxon>
        <taxon>Gunneridae</taxon>
        <taxon>Pentapetalae</taxon>
        <taxon>rosids</taxon>
        <taxon>malvids</taxon>
        <taxon>Malvales</taxon>
        <taxon>Malvaceae</taxon>
        <taxon>Malvoideae</taxon>
        <taxon>Gossypium</taxon>
    </lineage>
</organism>
<reference evidence="2 3" key="1">
    <citation type="journal article" date="2019" name="Genome Biol. Evol.">
        <title>Insights into the evolution of the New World diploid cottons (Gossypium, subgenus Houzingenia) based on genome sequencing.</title>
        <authorList>
            <person name="Grover C.E."/>
            <person name="Arick M.A. 2nd"/>
            <person name="Thrash A."/>
            <person name="Conover J.L."/>
            <person name="Sanders W.S."/>
            <person name="Peterson D.G."/>
            <person name="Frelichowski J.E."/>
            <person name="Scheffler J.A."/>
            <person name="Scheffler B.E."/>
            <person name="Wendel J.F."/>
        </authorList>
    </citation>
    <scope>NUCLEOTIDE SEQUENCE [LARGE SCALE GENOMIC DNA]</scope>
    <source>
        <strain evidence="2">27</strain>
        <tissue evidence="2">Leaf</tissue>
    </source>
</reference>
<dbReference type="EMBL" id="JABFAC010000009">
    <property type="protein sequence ID" value="MBA0623915.1"/>
    <property type="molecule type" value="Genomic_DNA"/>
</dbReference>
<proteinExistence type="predicted"/>
<feature type="region of interest" description="Disordered" evidence="1">
    <location>
        <begin position="40"/>
        <end position="66"/>
    </location>
</feature>
<dbReference type="Proteomes" id="UP000593561">
    <property type="component" value="Unassembled WGS sequence"/>
</dbReference>
<evidence type="ECO:0000313" key="3">
    <source>
        <dbReference type="Proteomes" id="UP000593561"/>
    </source>
</evidence>
<gene>
    <name evidence="2" type="ORF">Godav_009350</name>
</gene>
<dbReference type="AlphaFoldDB" id="A0A7J8SDC8"/>